<dbReference type="PANTHER" id="PTHR11070:SF2">
    <property type="entry name" value="ATP-DEPENDENT DNA HELICASE SRS2"/>
    <property type="match status" value="1"/>
</dbReference>
<dbReference type="Gene3D" id="1.10.486.10">
    <property type="entry name" value="PCRA, domain 4"/>
    <property type="match status" value="1"/>
</dbReference>
<dbReference type="GO" id="GO:0003678">
    <property type="term" value="F:DNA helicase activity"/>
    <property type="evidence" value="ECO:0007669"/>
    <property type="project" value="UniProtKB-EC"/>
</dbReference>
<keyword evidence="3 10" id="KW-0378">Hydrolase</keyword>
<feature type="binding site" evidence="10">
    <location>
        <begin position="31"/>
        <end position="38"/>
    </location>
    <ligand>
        <name>ATP</name>
        <dbReference type="ChEBI" id="CHEBI:30616"/>
    </ligand>
</feature>
<evidence type="ECO:0000256" key="6">
    <source>
        <dbReference type="ARBA" id="ARBA00023125"/>
    </source>
</evidence>
<evidence type="ECO:0000256" key="8">
    <source>
        <dbReference type="ARBA" id="ARBA00034617"/>
    </source>
</evidence>
<dbReference type="EC" id="5.6.2.4" evidence="11"/>
<comment type="caution">
    <text evidence="15">The sequence shown here is derived from an EMBL/GenBank/DDBJ whole genome shotgun (WGS) entry which is preliminary data.</text>
</comment>
<dbReference type="InterPro" id="IPR014017">
    <property type="entry name" value="DNA_helicase_UvrD-like_C"/>
</dbReference>
<dbReference type="PANTHER" id="PTHR11070">
    <property type="entry name" value="UVRD / RECB / PCRA DNA HELICASE FAMILY MEMBER"/>
    <property type="match status" value="1"/>
</dbReference>
<dbReference type="CDD" id="cd18807">
    <property type="entry name" value="SF1_C_UvrD"/>
    <property type="match status" value="1"/>
</dbReference>
<evidence type="ECO:0000256" key="1">
    <source>
        <dbReference type="ARBA" id="ARBA00009922"/>
    </source>
</evidence>
<evidence type="ECO:0000259" key="14">
    <source>
        <dbReference type="PROSITE" id="PS51217"/>
    </source>
</evidence>
<evidence type="ECO:0000256" key="2">
    <source>
        <dbReference type="ARBA" id="ARBA00022741"/>
    </source>
</evidence>
<dbReference type="Proteomes" id="UP001596494">
    <property type="component" value="Unassembled WGS sequence"/>
</dbReference>
<dbReference type="PROSITE" id="PS51217">
    <property type="entry name" value="UVRD_HELICASE_CTER"/>
    <property type="match status" value="1"/>
</dbReference>
<keyword evidence="6 11" id="KW-0238">DNA-binding</keyword>
<dbReference type="Pfam" id="PF21196">
    <property type="entry name" value="PcrA_UvrD_tudor"/>
    <property type="match status" value="1"/>
</dbReference>
<evidence type="ECO:0000256" key="12">
    <source>
        <dbReference type="SAM" id="MobiDB-lite"/>
    </source>
</evidence>
<dbReference type="PROSITE" id="PS51198">
    <property type="entry name" value="UVRD_HELICASE_ATP_BIND"/>
    <property type="match status" value="1"/>
</dbReference>
<dbReference type="Gene3D" id="3.40.50.300">
    <property type="entry name" value="P-loop containing nucleotide triphosphate hydrolases"/>
    <property type="match status" value="2"/>
</dbReference>
<dbReference type="InterPro" id="IPR005751">
    <property type="entry name" value="ATP-dep_DNA_helicase_PcrA"/>
</dbReference>
<comment type="catalytic activity">
    <reaction evidence="8">
        <text>Couples ATP hydrolysis with the unwinding of duplex DNA by translocating in the 3'-5' direction.</text>
        <dbReference type="EC" id="5.6.2.4"/>
    </reaction>
</comment>
<sequence>MTQALHPLVKGLNEQQRNAVTHTEGPLLIMAGAGSGKTRVLTHRIAYLLQERGVSPRNVLAITFTNKAAREMKERVESLVGNDADKIWMSTFHSMCVRILRRDIDRIGYDRNFSILDSSDQQSVIKQVLKELNLDPKKWDPRAMIGAISNAKNELITPEQHVRDAGNIHEEQIAQIYKAYQKKLRKNQSLDFDDLIMQTLTLFERLPEVLEYYQRRFQYIHVDEYQDTNHAQYQLVKYLASRFENLCVVGDSDQSIYRWRGADITNILSFEKDYPKARTILLEQNYRSTELILNAANKVIGNNSGRKAKNLWTDNNGGEKIQYKEAGTEREEALYVTDQIEDLVRSGRFQYKDAAILYRTNAQSRTIEETFVKAGVPYQMIGGTKFYDRKEIKDLLAYLRLIANPNDDLSYQRVVNEPKRGVGKTSLDKLQAYAAAHDISLYEASAEIDFVGVSAKAAKSIMSFYQMIKNWTQQQEFLSATDMVNEVIEVTGYEEMLKNEKSLESQSRLENIEEFKSVTKNFEETAEDKTLINFLTDLALIADIDSMNDDPSNDDTVTLMTLHSAKGLEFPVVFLIGMEENVFPHTRSLMDDDEMEEERRLAYVGITRAERQLFLTHAKMRTLYGRTNMNPVSRFIHEIPQELLNGKEEKESLPFFNKKRETTPLGQSPAAPVKKRAAKKQEKPSTGGEKITWQPGDKAKHKKWGEGTVVKVQGEGEAMELDIAFPAPTGIKRLLARFAPITKA</sequence>
<reference evidence="16" key="1">
    <citation type="journal article" date="2019" name="Int. J. Syst. Evol. Microbiol.">
        <title>The Global Catalogue of Microorganisms (GCM) 10K type strain sequencing project: providing services to taxonomists for standard genome sequencing and annotation.</title>
        <authorList>
            <consortium name="The Broad Institute Genomics Platform"/>
            <consortium name="The Broad Institute Genome Sequencing Center for Infectious Disease"/>
            <person name="Wu L."/>
            <person name="Ma J."/>
        </authorList>
    </citation>
    <scope>NUCLEOTIDE SEQUENCE [LARGE SCALE GENOMIC DNA]</scope>
    <source>
        <strain evidence="16">CCUG 73951</strain>
    </source>
</reference>
<evidence type="ECO:0000256" key="3">
    <source>
        <dbReference type="ARBA" id="ARBA00022801"/>
    </source>
</evidence>
<dbReference type="GO" id="GO:0016787">
    <property type="term" value="F:hydrolase activity"/>
    <property type="evidence" value="ECO:0007669"/>
    <property type="project" value="UniProtKB-KW"/>
</dbReference>
<keyword evidence="5 10" id="KW-0067">ATP-binding</keyword>
<organism evidence="15 16">
    <name type="scientific">Halobacillus campisalis</name>
    <dbReference type="NCBI Taxonomy" id="435909"/>
    <lineage>
        <taxon>Bacteria</taxon>
        <taxon>Bacillati</taxon>
        <taxon>Bacillota</taxon>
        <taxon>Bacilli</taxon>
        <taxon>Bacillales</taxon>
        <taxon>Bacillaceae</taxon>
        <taxon>Halobacillus</taxon>
    </lineage>
</organism>
<protein>
    <recommendedName>
        <fullName evidence="11">ATP-dependent DNA helicase</fullName>
        <ecNumber evidence="11">5.6.2.4</ecNumber>
    </recommendedName>
</protein>
<keyword evidence="4 10" id="KW-0347">Helicase</keyword>
<evidence type="ECO:0000313" key="15">
    <source>
        <dbReference type="EMBL" id="MFC7322665.1"/>
    </source>
</evidence>
<dbReference type="SUPFAM" id="SSF52540">
    <property type="entry name" value="P-loop containing nucleoside triphosphate hydrolases"/>
    <property type="match status" value="1"/>
</dbReference>
<evidence type="ECO:0000313" key="16">
    <source>
        <dbReference type="Proteomes" id="UP001596494"/>
    </source>
</evidence>
<dbReference type="InterPro" id="IPR014016">
    <property type="entry name" value="UvrD-like_ATP-bd"/>
</dbReference>
<evidence type="ECO:0000256" key="11">
    <source>
        <dbReference type="RuleBase" id="RU364053"/>
    </source>
</evidence>
<dbReference type="InterPro" id="IPR013986">
    <property type="entry name" value="DExx_box_DNA_helicase_dom_sf"/>
</dbReference>
<feature type="domain" description="UvrD-like helicase ATP-binding" evidence="13">
    <location>
        <begin position="10"/>
        <end position="289"/>
    </location>
</feature>
<comment type="similarity">
    <text evidence="1 11">Belongs to the helicase family. UvrD subfamily.</text>
</comment>
<evidence type="ECO:0000256" key="4">
    <source>
        <dbReference type="ARBA" id="ARBA00022806"/>
    </source>
</evidence>
<feature type="domain" description="UvrD-like helicase C-terminal" evidence="14">
    <location>
        <begin position="290"/>
        <end position="567"/>
    </location>
</feature>
<evidence type="ECO:0000256" key="7">
    <source>
        <dbReference type="ARBA" id="ARBA00023235"/>
    </source>
</evidence>
<dbReference type="Gene3D" id="1.10.10.160">
    <property type="match status" value="1"/>
</dbReference>
<dbReference type="Pfam" id="PF13361">
    <property type="entry name" value="UvrD_C"/>
    <property type="match status" value="1"/>
</dbReference>
<evidence type="ECO:0000259" key="13">
    <source>
        <dbReference type="PROSITE" id="PS51198"/>
    </source>
</evidence>
<keyword evidence="7" id="KW-0413">Isomerase</keyword>
<keyword evidence="2 10" id="KW-0547">Nucleotide-binding</keyword>
<accession>A0ABW2K767</accession>
<evidence type="ECO:0000256" key="9">
    <source>
        <dbReference type="ARBA" id="ARBA00048988"/>
    </source>
</evidence>
<dbReference type="RefSeq" id="WP_289215034.1">
    <property type="nucleotide sequence ID" value="NZ_JAPVRC010000002.1"/>
</dbReference>
<keyword evidence="16" id="KW-1185">Reference proteome</keyword>
<dbReference type="InterPro" id="IPR000212">
    <property type="entry name" value="DNA_helicase_UvrD/REP"/>
</dbReference>
<dbReference type="Pfam" id="PF00580">
    <property type="entry name" value="UvrD-helicase"/>
    <property type="match status" value="1"/>
</dbReference>
<dbReference type="NCBIfam" id="TIGR01073">
    <property type="entry name" value="pcrA"/>
    <property type="match status" value="1"/>
</dbReference>
<dbReference type="EMBL" id="JBHTBY010000017">
    <property type="protein sequence ID" value="MFC7322665.1"/>
    <property type="molecule type" value="Genomic_DNA"/>
</dbReference>
<evidence type="ECO:0000256" key="5">
    <source>
        <dbReference type="ARBA" id="ARBA00022840"/>
    </source>
</evidence>
<dbReference type="CDD" id="cd17932">
    <property type="entry name" value="DEXQc_UvrD"/>
    <property type="match status" value="1"/>
</dbReference>
<dbReference type="InterPro" id="IPR027417">
    <property type="entry name" value="P-loop_NTPase"/>
</dbReference>
<evidence type="ECO:0000256" key="10">
    <source>
        <dbReference type="PROSITE-ProRule" id="PRU00560"/>
    </source>
</evidence>
<gene>
    <name evidence="15" type="primary">pcrA</name>
    <name evidence="15" type="ORF">ACFQMN_17515</name>
</gene>
<proteinExistence type="inferred from homology"/>
<comment type="catalytic activity">
    <reaction evidence="9 11">
        <text>ATP + H2O = ADP + phosphate + H(+)</text>
        <dbReference type="Rhea" id="RHEA:13065"/>
        <dbReference type="ChEBI" id="CHEBI:15377"/>
        <dbReference type="ChEBI" id="CHEBI:15378"/>
        <dbReference type="ChEBI" id="CHEBI:30616"/>
        <dbReference type="ChEBI" id="CHEBI:43474"/>
        <dbReference type="ChEBI" id="CHEBI:456216"/>
        <dbReference type="EC" id="5.6.2.4"/>
    </reaction>
</comment>
<name>A0ABW2K767_9BACI</name>
<feature type="region of interest" description="Disordered" evidence="12">
    <location>
        <begin position="657"/>
        <end position="705"/>
    </location>
</feature>